<evidence type="ECO:0000313" key="2">
    <source>
        <dbReference type="Proteomes" id="UP001163835"/>
    </source>
</evidence>
<accession>A0ACC1TWF2</accession>
<proteinExistence type="predicted"/>
<evidence type="ECO:0000313" key="1">
    <source>
        <dbReference type="EMBL" id="KAJ3808859.1"/>
    </source>
</evidence>
<name>A0ACC1TWF2_9AGAR</name>
<reference evidence="1" key="1">
    <citation type="submission" date="2022-09" db="EMBL/GenBank/DDBJ databases">
        <title>A Global Phylogenomic Analysis of the Shiitake Genus Lentinula.</title>
        <authorList>
            <consortium name="DOE Joint Genome Institute"/>
            <person name="Sierra-Patev S."/>
            <person name="Min B."/>
            <person name="Naranjo-Ortiz M."/>
            <person name="Looney B."/>
            <person name="Konkel Z."/>
            <person name="Slot J.C."/>
            <person name="Sakamoto Y."/>
            <person name="Steenwyk J.L."/>
            <person name="Rokas A."/>
            <person name="Carro J."/>
            <person name="Camarero S."/>
            <person name="Ferreira P."/>
            <person name="Molpeceres G."/>
            <person name="Ruiz-Duenas F.J."/>
            <person name="Serrano A."/>
            <person name="Henrissat B."/>
            <person name="Drula E."/>
            <person name="Hughes K.W."/>
            <person name="Mata J.L."/>
            <person name="Ishikawa N.K."/>
            <person name="Vargas-Isla R."/>
            <person name="Ushijima S."/>
            <person name="Smith C.A."/>
            <person name="Ahrendt S."/>
            <person name="Andreopoulos W."/>
            <person name="He G."/>
            <person name="Labutti K."/>
            <person name="Lipzen A."/>
            <person name="Ng V."/>
            <person name="Riley R."/>
            <person name="Sandor L."/>
            <person name="Barry K."/>
            <person name="Martinez A.T."/>
            <person name="Xiao Y."/>
            <person name="Gibbons J.G."/>
            <person name="Terashima K."/>
            <person name="Grigoriev I.V."/>
            <person name="Hibbett D.S."/>
        </authorList>
    </citation>
    <scope>NUCLEOTIDE SEQUENCE</scope>
    <source>
        <strain evidence="1">TMI1499</strain>
    </source>
</reference>
<dbReference type="Proteomes" id="UP001163835">
    <property type="component" value="Unassembled WGS sequence"/>
</dbReference>
<keyword evidence="2" id="KW-1185">Reference proteome</keyword>
<comment type="caution">
    <text evidence="1">The sequence shown here is derived from an EMBL/GenBank/DDBJ whole genome shotgun (WGS) entry which is preliminary data.</text>
</comment>
<organism evidence="1 2">
    <name type="scientific">Lentinula aff. lateritia</name>
    <dbReference type="NCBI Taxonomy" id="2804960"/>
    <lineage>
        <taxon>Eukaryota</taxon>
        <taxon>Fungi</taxon>
        <taxon>Dikarya</taxon>
        <taxon>Basidiomycota</taxon>
        <taxon>Agaricomycotina</taxon>
        <taxon>Agaricomycetes</taxon>
        <taxon>Agaricomycetidae</taxon>
        <taxon>Agaricales</taxon>
        <taxon>Marasmiineae</taxon>
        <taxon>Omphalotaceae</taxon>
        <taxon>Lentinula</taxon>
    </lineage>
</organism>
<sequence length="138" mass="15700">MEQLIETDQKSVLFSRQGVAEQKQKVRSMGSELHRSLHVVTLNLELHAAALWRYERTRIFQIYIYSPDYNESSGAINPPDYTVRASSPLDLKSFKVEIVQGPHIYIWVSENDGDRALAVAKFAIKLCFSEVDVGLKSN</sequence>
<gene>
    <name evidence="1" type="ORF">F5876DRAFT_66944</name>
</gene>
<protein>
    <submittedName>
        <fullName evidence="1">Uncharacterized protein</fullName>
    </submittedName>
</protein>
<dbReference type="EMBL" id="MU795194">
    <property type="protein sequence ID" value="KAJ3808859.1"/>
    <property type="molecule type" value="Genomic_DNA"/>
</dbReference>